<evidence type="ECO:0000313" key="3">
    <source>
        <dbReference type="Proteomes" id="UP000694864"/>
    </source>
</evidence>
<organism evidence="3 4">
    <name type="scientific">Camelina sativa</name>
    <name type="common">False flax</name>
    <name type="synonym">Myagrum sativum</name>
    <dbReference type="NCBI Taxonomy" id="90675"/>
    <lineage>
        <taxon>Eukaryota</taxon>
        <taxon>Viridiplantae</taxon>
        <taxon>Streptophyta</taxon>
        <taxon>Embryophyta</taxon>
        <taxon>Tracheophyta</taxon>
        <taxon>Spermatophyta</taxon>
        <taxon>Magnoliopsida</taxon>
        <taxon>eudicotyledons</taxon>
        <taxon>Gunneridae</taxon>
        <taxon>Pentapetalae</taxon>
        <taxon>rosids</taxon>
        <taxon>malvids</taxon>
        <taxon>Brassicales</taxon>
        <taxon>Brassicaceae</taxon>
        <taxon>Camelineae</taxon>
        <taxon>Camelina</taxon>
    </lineage>
</organism>
<evidence type="ECO:0000313" key="4">
    <source>
        <dbReference type="RefSeq" id="XP_010470537.1"/>
    </source>
</evidence>
<dbReference type="PANTHER" id="PTHR31704">
    <property type="entry name" value="MYB/SANT-LIKE DNA-BINDING DOMAIN PROTEIN-RELATED"/>
    <property type="match status" value="1"/>
</dbReference>
<accession>A0ABM0WFX9</accession>
<feature type="region of interest" description="Disordered" evidence="1">
    <location>
        <begin position="230"/>
        <end position="266"/>
    </location>
</feature>
<evidence type="ECO:0000259" key="2">
    <source>
        <dbReference type="Pfam" id="PF12776"/>
    </source>
</evidence>
<protein>
    <submittedName>
        <fullName evidence="4">Uncharacterized protein LOC104750445</fullName>
    </submittedName>
</protein>
<sequence length="298" mass="35435">MLFPHFLLKEFERQSKILPITSCFHILLLKGMANRRQNRNSSVQEDTNFPTETSTRIEETFKWTYNRERIFIDLYDQAIAMDGYRFKDPTPLGREFLVEKFNKEFNLNINYRFFKEKLEQLKRKYKKYKQLLQGSTGITVDPVTSVISASDSWWKDREVCKIVKSFKRKPPDFWDVMQRCFILHDVQSQSQYSVHQRREELMNEGIDNDESQVPETQENEEVYRVNINDETRPSNEFTQDHLQHNSSHAPPIHTPASRVQQQGGLRREVVHKEGHEAHESLLEVVHEEVVENSHLRQP</sequence>
<proteinExistence type="predicted"/>
<gene>
    <name evidence="4" type="primary">LOC104750445</name>
</gene>
<dbReference type="PANTHER" id="PTHR31704:SF55">
    <property type="entry name" value="MYB_SANT-LIKE DNA-BINDING DOMAIN PROTEIN"/>
    <property type="match status" value="1"/>
</dbReference>
<reference evidence="3" key="1">
    <citation type="journal article" date="2014" name="Nat. Commun.">
        <title>The emerging biofuel crop Camelina sativa retains a highly undifferentiated hexaploid genome structure.</title>
        <authorList>
            <person name="Kagale S."/>
            <person name="Koh C."/>
            <person name="Nixon J."/>
            <person name="Bollina V."/>
            <person name="Clarke W.E."/>
            <person name="Tuteja R."/>
            <person name="Spillane C."/>
            <person name="Robinson S.J."/>
            <person name="Links M.G."/>
            <person name="Clarke C."/>
            <person name="Higgins E.E."/>
            <person name="Huebert T."/>
            <person name="Sharpe A.G."/>
            <person name="Parkin I.A."/>
        </authorList>
    </citation>
    <scope>NUCLEOTIDE SEQUENCE [LARGE SCALE GENOMIC DNA]</scope>
    <source>
        <strain evidence="3">cv. DH55</strain>
    </source>
</reference>
<evidence type="ECO:0000256" key="1">
    <source>
        <dbReference type="SAM" id="MobiDB-lite"/>
    </source>
</evidence>
<feature type="domain" description="Myb/SANT-like" evidence="2">
    <location>
        <begin position="62"/>
        <end position="156"/>
    </location>
</feature>
<keyword evidence="3" id="KW-1185">Reference proteome</keyword>
<dbReference type="RefSeq" id="XP_010470537.1">
    <property type="nucleotide sequence ID" value="XM_010472235.2"/>
</dbReference>
<feature type="compositionally biased region" description="Basic and acidic residues" evidence="1">
    <location>
        <begin position="230"/>
        <end position="243"/>
    </location>
</feature>
<dbReference type="Pfam" id="PF12776">
    <property type="entry name" value="Myb_DNA-bind_3"/>
    <property type="match status" value="1"/>
</dbReference>
<dbReference type="InterPro" id="IPR024752">
    <property type="entry name" value="Myb/SANT-like_dom"/>
</dbReference>
<reference evidence="4" key="2">
    <citation type="submission" date="2025-08" db="UniProtKB">
        <authorList>
            <consortium name="RefSeq"/>
        </authorList>
    </citation>
    <scope>IDENTIFICATION</scope>
    <source>
        <tissue evidence="4">Leaf</tissue>
    </source>
</reference>
<dbReference type="Proteomes" id="UP000694864">
    <property type="component" value="Chromosome 16"/>
</dbReference>
<name>A0ABM0WFX9_CAMSA</name>
<dbReference type="GeneID" id="104750445"/>